<dbReference type="EMBL" id="CP012670">
    <property type="protein sequence ID" value="AUX24282.1"/>
    <property type="molecule type" value="Genomic_DNA"/>
</dbReference>
<name>A0A4V0NDY4_SORCE</name>
<evidence type="ECO:0000313" key="3">
    <source>
        <dbReference type="Proteomes" id="UP000295781"/>
    </source>
</evidence>
<dbReference type="Proteomes" id="UP000295781">
    <property type="component" value="Chromosome"/>
</dbReference>
<feature type="region of interest" description="Disordered" evidence="1">
    <location>
        <begin position="1"/>
        <end position="33"/>
    </location>
</feature>
<evidence type="ECO:0000313" key="2">
    <source>
        <dbReference type="EMBL" id="AUX24282.1"/>
    </source>
</evidence>
<feature type="compositionally biased region" description="Pro residues" evidence="1">
    <location>
        <begin position="1"/>
        <end position="10"/>
    </location>
</feature>
<gene>
    <name evidence="2" type="ORF">SOCEGT47_048190</name>
</gene>
<evidence type="ECO:0000256" key="1">
    <source>
        <dbReference type="SAM" id="MobiDB-lite"/>
    </source>
</evidence>
<dbReference type="AlphaFoldDB" id="A0A4V0NDY4"/>
<proteinExistence type="predicted"/>
<accession>A0A4V0NDY4</accession>
<protein>
    <submittedName>
        <fullName evidence="2">Uncharacterized protein</fullName>
    </submittedName>
</protein>
<reference evidence="2 3" key="1">
    <citation type="submission" date="2015-09" db="EMBL/GenBank/DDBJ databases">
        <title>Sorangium comparison.</title>
        <authorList>
            <person name="Zaburannyi N."/>
            <person name="Bunk B."/>
            <person name="Overmann J."/>
            <person name="Mueller R."/>
        </authorList>
    </citation>
    <scope>NUCLEOTIDE SEQUENCE [LARGE SCALE GENOMIC DNA]</scope>
    <source>
        <strain evidence="2 3">So ceGT47</strain>
    </source>
</reference>
<organism evidence="2 3">
    <name type="scientific">Sorangium cellulosum</name>
    <name type="common">Polyangium cellulosum</name>
    <dbReference type="NCBI Taxonomy" id="56"/>
    <lineage>
        <taxon>Bacteria</taxon>
        <taxon>Pseudomonadati</taxon>
        <taxon>Myxococcota</taxon>
        <taxon>Polyangia</taxon>
        <taxon>Polyangiales</taxon>
        <taxon>Polyangiaceae</taxon>
        <taxon>Sorangium</taxon>
    </lineage>
</organism>
<sequence>MRNAPAPWPTTPAILGVARPLHGAAPSGREHTG</sequence>